<name>A0A285JGU9_9GAMM</name>
<dbReference type="RefSeq" id="WP_097112625.1">
    <property type="nucleotide sequence ID" value="NZ_OBEB01000008.1"/>
</dbReference>
<sequence>MKITLKIILFYLIICSSCATAIEDEDQYQKNFRIGIALYSSRDFEQADIFFRKSFAFKEHSKTAYFISDSNFELERLVEAKKFAKLALNKLEPALEDDKKKYLKELMSKIDDIAISNYKSLTSTTRYRFMMSHQNQTPLDSLSKQAIREINEKKISEAKELLLKLGIDPVEFDNPFSMPIHDKCDPNYSGVRTPEMISNCLTELYQ</sequence>
<feature type="chain" id="PRO_5012515636" evidence="1">
    <location>
        <begin position="22"/>
        <end position="206"/>
    </location>
</feature>
<proteinExistence type="predicted"/>
<feature type="signal peptide" evidence="1">
    <location>
        <begin position="1"/>
        <end position="21"/>
    </location>
</feature>
<keyword evidence="3" id="KW-1185">Reference proteome</keyword>
<evidence type="ECO:0000313" key="3">
    <source>
        <dbReference type="Proteomes" id="UP000219353"/>
    </source>
</evidence>
<evidence type="ECO:0000256" key="1">
    <source>
        <dbReference type="SAM" id="SignalP"/>
    </source>
</evidence>
<dbReference type="Proteomes" id="UP000219353">
    <property type="component" value="Unassembled WGS sequence"/>
</dbReference>
<protein>
    <submittedName>
        <fullName evidence="2">Uncharacterized protein</fullName>
    </submittedName>
</protein>
<accession>A0A285JGU9</accession>
<dbReference type="AlphaFoldDB" id="A0A285JGU9"/>
<gene>
    <name evidence="2" type="ORF">SAMN06297280_3445</name>
</gene>
<organism evidence="2 3">
    <name type="scientific">Arsukibacterium tuosuense</name>
    <dbReference type="NCBI Taxonomy" id="1323745"/>
    <lineage>
        <taxon>Bacteria</taxon>
        <taxon>Pseudomonadati</taxon>
        <taxon>Pseudomonadota</taxon>
        <taxon>Gammaproteobacteria</taxon>
        <taxon>Chromatiales</taxon>
        <taxon>Chromatiaceae</taxon>
        <taxon>Arsukibacterium</taxon>
    </lineage>
</organism>
<dbReference type="EMBL" id="OBEB01000008">
    <property type="protein sequence ID" value="SNY58606.1"/>
    <property type="molecule type" value="Genomic_DNA"/>
</dbReference>
<keyword evidence="1" id="KW-0732">Signal</keyword>
<evidence type="ECO:0000313" key="2">
    <source>
        <dbReference type="EMBL" id="SNY58606.1"/>
    </source>
</evidence>
<reference evidence="3" key="1">
    <citation type="submission" date="2017-09" db="EMBL/GenBank/DDBJ databases">
        <authorList>
            <person name="Varghese N."/>
            <person name="Submissions S."/>
        </authorList>
    </citation>
    <scope>NUCLEOTIDE SEQUENCE [LARGE SCALE GENOMIC DNA]</scope>
    <source>
        <strain evidence="3">CGMCC 1.12461</strain>
    </source>
</reference>